<feature type="compositionally biased region" description="Acidic residues" evidence="1">
    <location>
        <begin position="174"/>
        <end position="183"/>
    </location>
</feature>
<organism evidence="2">
    <name type="scientific">uncultured virus</name>
    <dbReference type="NCBI Taxonomy" id="340016"/>
    <lineage>
        <taxon>Viruses</taxon>
        <taxon>environmental samples</taxon>
    </lineage>
</organism>
<protein>
    <submittedName>
        <fullName evidence="2">Uncharacterized protein</fullName>
    </submittedName>
</protein>
<reference evidence="2" key="2">
    <citation type="journal article" date="2017" name="Nat. Commun.">
        <title>Single-virus genomics reveals hidden cosmopolitan and abundant viruses.</title>
        <authorList>
            <person name="Martinez-Hernandez F."/>
            <person name="Fornas O."/>
            <person name="Lluesma Gomez M."/>
            <person name="Bolduc B."/>
            <person name="de la Cruz Pena M.J."/>
            <person name="Martinez J.M."/>
            <person name="Anton J."/>
            <person name="Gasol J.M."/>
            <person name="Rosselli R."/>
            <person name="Rodriguez-Valera F."/>
            <person name="Sullivan M.B."/>
            <person name="Acinas S.G."/>
            <person name="Martinez-Garcia M."/>
        </authorList>
    </citation>
    <scope>NUCLEOTIDE SEQUENCE</scope>
</reference>
<accession>A0A218MMQ6</accession>
<reference evidence="2" key="1">
    <citation type="submission" date="2016-10" db="EMBL/GenBank/DDBJ databases">
        <authorList>
            <person name="Varghese N."/>
        </authorList>
    </citation>
    <scope>NUCLEOTIDE SEQUENCE</scope>
</reference>
<proteinExistence type="predicted"/>
<feature type="region of interest" description="Disordered" evidence="1">
    <location>
        <begin position="160"/>
        <end position="184"/>
    </location>
</feature>
<evidence type="ECO:0000256" key="1">
    <source>
        <dbReference type="SAM" id="MobiDB-lite"/>
    </source>
</evidence>
<name>A0A218MMQ6_9VIRU</name>
<dbReference type="EMBL" id="KY052843">
    <property type="protein sequence ID" value="ASF00586.1"/>
    <property type="molecule type" value="Genomic_DNA"/>
</dbReference>
<evidence type="ECO:0000313" key="2">
    <source>
        <dbReference type="EMBL" id="ASF00586.1"/>
    </source>
</evidence>
<sequence>MAKKFDIHKWQAEQQMKQWLAEQDDFTPDLEDDDLKRAKIQQMMNTEKGLQKDDYKLVNSISNVADMYSYGEILDALESFYIKNDEQVYAEMARKHAKEFRDFLDSEDELDEANVTGTGTSISTGDSPAYATPFAFGKKKDKDIEVLGYKKVNEKTDKSKIPHRKSGYMGYSEPVEENEEEEKEYSRDVEALEKLIDDKINTKNEWVDMFQLLMAHSEEIQGLSDSQIKSLLQQSLKDI</sequence>